<keyword evidence="3" id="KW-1185">Reference proteome</keyword>
<organism evidence="2 3">
    <name type="scientific">Solanum commersonii</name>
    <name type="common">Commerson's wild potato</name>
    <name type="synonym">Commerson's nightshade</name>
    <dbReference type="NCBI Taxonomy" id="4109"/>
    <lineage>
        <taxon>Eukaryota</taxon>
        <taxon>Viridiplantae</taxon>
        <taxon>Streptophyta</taxon>
        <taxon>Embryophyta</taxon>
        <taxon>Tracheophyta</taxon>
        <taxon>Spermatophyta</taxon>
        <taxon>Magnoliopsida</taxon>
        <taxon>eudicotyledons</taxon>
        <taxon>Gunneridae</taxon>
        <taxon>Pentapetalae</taxon>
        <taxon>asterids</taxon>
        <taxon>lamiids</taxon>
        <taxon>Solanales</taxon>
        <taxon>Solanaceae</taxon>
        <taxon>Solanoideae</taxon>
        <taxon>Solaneae</taxon>
        <taxon>Solanum</taxon>
    </lineage>
</organism>
<dbReference type="EMBL" id="JACXVP010000005">
    <property type="protein sequence ID" value="KAG5607505.1"/>
    <property type="molecule type" value="Genomic_DNA"/>
</dbReference>
<sequence length="419" mass="47836">MIEIDQECSGIARIVEAEVQQAHIPDEYEIQFGKTQEIDSTSNPRLSIEYGRNSIRKTISNRYTSGTFNEAETRYSTTEKELLAIISFQGTSNMDNQTKILVNRIYDKMKTVDESIDEKGQRLFKIRDDLSKLSEQSRILQSEINQLSTTQAENMREFLLLCKHLDTHPIQNSNLKGNINPNKVAGDVPLAPSAQNISKVYTDMPISKSKDKGKSCENEASSSSSAKAEKIISGKPESRTNTVPFGTKHPKEEEYLTFTRYIYNLPEESGETYGVLGTTSLFPRISIFRNDLPSFTAQLFEFGYLDRVYTKPDLKELSQLPTILFDAVKNYAQGNGVYCRFFSISMECKDLQAYYPTLNYITIEKIKDFNVKATGVDKKLPQLNKKWIQTRRALGIKALYAILKRFYNEDCRVVDQDHD</sequence>
<dbReference type="Proteomes" id="UP000824120">
    <property type="component" value="Chromosome 5"/>
</dbReference>
<gene>
    <name evidence="2" type="ORF">H5410_028997</name>
</gene>
<evidence type="ECO:0000313" key="2">
    <source>
        <dbReference type="EMBL" id="KAG5607505.1"/>
    </source>
</evidence>
<dbReference type="OrthoDB" id="1720541at2759"/>
<reference evidence="2 3" key="1">
    <citation type="submission" date="2020-09" db="EMBL/GenBank/DDBJ databases">
        <title>De no assembly of potato wild relative species, Solanum commersonii.</title>
        <authorList>
            <person name="Cho K."/>
        </authorList>
    </citation>
    <scope>NUCLEOTIDE SEQUENCE [LARGE SCALE GENOMIC DNA]</scope>
    <source>
        <strain evidence="2">LZ3.2</strain>
        <tissue evidence="2">Leaf</tissue>
    </source>
</reference>
<name>A0A9J5Z3Q7_SOLCO</name>
<evidence type="ECO:0000256" key="1">
    <source>
        <dbReference type="SAM" id="MobiDB-lite"/>
    </source>
</evidence>
<evidence type="ECO:0000313" key="3">
    <source>
        <dbReference type="Proteomes" id="UP000824120"/>
    </source>
</evidence>
<accession>A0A9J5Z3Q7</accession>
<feature type="region of interest" description="Disordered" evidence="1">
    <location>
        <begin position="206"/>
        <end position="246"/>
    </location>
</feature>
<protein>
    <submittedName>
        <fullName evidence="2">Uncharacterized protein</fullName>
    </submittedName>
</protein>
<feature type="compositionally biased region" description="Basic and acidic residues" evidence="1">
    <location>
        <begin position="208"/>
        <end position="217"/>
    </location>
</feature>
<comment type="caution">
    <text evidence="2">The sequence shown here is derived from an EMBL/GenBank/DDBJ whole genome shotgun (WGS) entry which is preliminary data.</text>
</comment>
<feature type="compositionally biased region" description="Basic and acidic residues" evidence="1">
    <location>
        <begin position="227"/>
        <end position="238"/>
    </location>
</feature>
<dbReference type="AlphaFoldDB" id="A0A9J5Z3Q7"/>
<proteinExistence type="predicted"/>